<organism evidence="3 4">
    <name type="scientific">Arenimonas composti TR7-09 = DSM 18010</name>
    <dbReference type="NCBI Taxonomy" id="1121013"/>
    <lineage>
        <taxon>Bacteria</taxon>
        <taxon>Pseudomonadati</taxon>
        <taxon>Pseudomonadota</taxon>
        <taxon>Gammaproteobacteria</taxon>
        <taxon>Lysobacterales</taxon>
        <taxon>Lysobacteraceae</taxon>
        <taxon>Arenimonas</taxon>
    </lineage>
</organism>
<gene>
    <name evidence="3" type="ORF">P873_11635</name>
</gene>
<keyword evidence="1" id="KW-0175">Coiled coil</keyword>
<evidence type="ECO:0000313" key="4">
    <source>
        <dbReference type="Proteomes" id="UP000029391"/>
    </source>
</evidence>
<reference evidence="3 4" key="1">
    <citation type="submission" date="2013-09" db="EMBL/GenBank/DDBJ databases">
        <title>Genome sequencing of Arenimonas composti.</title>
        <authorList>
            <person name="Chen F."/>
            <person name="Wang G."/>
        </authorList>
    </citation>
    <scope>NUCLEOTIDE SEQUENCE [LARGE SCALE GENOMIC DNA]</scope>
    <source>
        <strain evidence="3 4">TR7-09</strain>
    </source>
</reference>
<keyword evidence="2" id="KW-0732">Signal</keyword>
<evidence type="ECO:0000256" key="1">
    <source>
        <dbReference type="SAM" id="Coils"/>
    </source>
</evidence>
<feature type="signal peptide" evidence="2">
    <location>
        <begin position="1"/>
        <end position="31"/>
    </location>
</feature>
<dbReference type="STRING" id="1121013.GCA_000426365_02746"/>
<sequence>MPPVIRSALSPSLLAVALLAVSASGPVVAQAAPLPSMAELPAALAPGKQVLVARQLGLTSAEEADFWPVYDNYQTAVRELREKRMQLVAEIAAADAKRLDQIAQELVQIEIDEADLQKQVRSRLRNRVEAGKLVRYLLLEQMVSALERNAAY</sequence>
<accession>A0A091BY63</accession>
<keyword evidence="4" id="KW-1185">Reference proteome</keyword>
<name>A0A091BY63_9GAMM</name>
<protein>
    <submittedName>
        <fullName evidence="3">Uncharacterized protein</fullName>
    </submittedName>
</protein>
<proteinExistence type="predicted"/>
<evidence type="ECO:0000256" key="2">
    <source>
        <dbReference type="SAM" id="SignalP"/>
    </source>
</evidence>
<feature type="chain" id="PRO_5001872011" evidence="2">
    <location>
        <begin position="32"/>
        <end position="152"/>
    </location>
</feature>
<comment type="caution">
    <text evidence="3">The sequence shown here is derived from an EMBL/GenBank/DDBJ whole genome shotgun (WGS) entry which is preliminary data.</text>
</comment>
<dbReference type="EMBL" id="AWXU01000038">
    <property type="protein sequence ID" value="KFN49290.1"/>
    <property type="molecule type" value="Genomic_DNA"/>
</dbReference>
<feature type="coiled-coil region" evidence="1">
    <location>
        <begin position="70"/>
        <end position="119"/>
    </location>
</feature>
<dbReference type="AlphaFoldDB" id="A0A091BY63"/>
<evidence type="ECO:0000313" key="3">
    <source>
        <dbReference type="EMBL" id="KFN49290.1"/>
    </source>
</evidence>
<dbReference type="Proteomes" id="UP000029391">
    <property type="component" value="Unassembled WGS sequence"/>
</dbReference>